<dbReference type="GO" id="GO:0043495">
    <property type="term" value="F:protein-membrane adaptor activity"/>
    <property type="evidence" value="ECO:0007669"/>
    <property type="project" value="TreeGrafter"/>
</dbReference>
<organism evidence="12 13">
    <name type="scientific">Reticulomyxa filosa</name>
    <dbReference type="NCBI Taxonomy" id="46433"/>
    <lineage>
        <taxon>Eukaryota</taxon>
        <taxon>Sar</taxon>
        <taxon>Rhizaria</taxon>
        <taxon>Retaria</taxon>
        <taxon>Foraminifera</taxon>
        <taxon>Monothalamids</taxon>
        <taxon>Reticulomyxidae</taxon>
        <taxon>Reticulomyxa</taxon>
    </lineage>
</organism>
<keyword evidence="5" id="KW-0813">Transport</keyword>
<evidence type="ECO:0000256" key="8">
    <source>
        <dbReference type="ARBA" id="ARBA00023055"/>
    </source>
</evidence>
<evidence type="ECO:0000256" key="9">
    <source>
        <dbReference type="ARBA" id="ARBA00023136"/>
    </source>
</evidence>
<dbReference type="Proteomes" id="UP000023152">
    <property type="component" value="Unassembled WGS sequence"/>
</dbReference>
<dbReference type="GO" id="GO:0006869">
    <property type="term" value="P:lipid transport"/>
    <property type="evidence" value="ECO:0007669"/>
    <property type="project" value="UniProtKB-KW"/>
</dbReference>
<dbReference type="PANTHER" id="PTHR13190:SF1">
    <property type="entry name" value="AUTOPHAGY-RELATED 2, ISOFORM A"/>
    <property type="match status" value="1"/>
</dbReference>
<comment type="catalytic activity">
    <reaction evidence="10">
        <text>a 1,2-diacyl-sn-glycero-3-phospho-L-serine(in) = a 1,2-diacyl-sn-glycero-3-phospho-L-serine(out)</text>
        <dbReference type="Rhea" id="RHEA:38663"/>
        <dbReference type="ChEBI" id="CHEBI:57262"/>
    </reaction>
</comment>
<dbReference type="GO" id="GO:0034045">
    <property type="term" value="C:phagophore assembly site membrane"/>
    <property type="evidence" value="ECO:0007669"/>
    <property type="project" value="UniProtKB-SubCell"/>
</dbReference>
<evidence type="ECO:0000256" key="2">
    <source>
        <dbReference type="ARBA" id="ARBA00004623"/>
    </source>
</evidence>
<dbReference type="GO" id="GO:0005789">
    <property type="term" value="C:endoplasmic reticulum membrane"/>
    <property type="evidence" value="ECO:0007669"/>
    <property type="project" value="UniProtKB-SubCell"/>
</dbReference>
<sequence>MLSGALQSVFQAPLKTFYKFFLTKLIGKFVYNEFDLEQLDIQLTQGKIELSNLILNTEVRKKSKKQKAKSRKLKLKNKLTKTKSWMPFYVVLAKINRIRIDCPLLDLWDGACILHIDGFHMNVVPLIDKENIIEELSKFNYNSLARGLSKVLSIEDMDENQVEQLVTLHRGMTEKINPASAEGKKERSNSKIWKDILNR</sequence>
<dbReference type="GO" id="GO:0000422">
    <property type="term" value="P:autophagy of mitochondrion"/>
    <property type="evidence" value="ECO:0007669"/>
    <property type="project" value="TreeGrafter"/>
</dbReference>
<keyword evidence="8" id="KW-0445">Lipid transport</keyword>
<dbReference type="EMBL" id="ASPP01045543">
    <property type="protein sequence ID" value="ETN98881.1"/>
    <property type="molecule type" value="Genomic_DNA"/>
</dbReference>
<evidence type="ECO:0000256" key="10">
    <source>
        <dbReference type="ARBA" id="ARBA00024479"/>
    </source>
</evidence>
<keyword evidence="6" id="KW-0256">Endoplasmic reticulum</keyword>
<dbReference type="GO" id="GO:0061908">
    <property type="term" value="C:phagophore"/>
    <property type="evidence" value="ECO:0007669"/>
    <property type="project" value="TreeGrafter"/>
</dbReference>
<comment type="catalytic activity">
    <reaction evidence="11">
        <text>a 1,2-diacyl-sn-glycero-3-phosphoethanolamine(in) = a 1,2-diacyl-sn-glycero-3-phosphoethanolamine(out)</text>
        <dbReference type="Rhea" id="RHEA:38895"/>
        <dbReference type="ChEBI" id="CHEBI:64612"/>
    </reaction>
</comment>
<evidence type="ECO:0000256" key="6">
    <source>
        <dbReference type="ARBA" id="ARBA00022824"/>
    </source>
</evidence>
<evidence type="ECO:0000256" key="7">
    <source>
        <dbReference type="ARBA" id="ARBA00023006"/>
    </source>
</evidence>
<comment type="subcellular location">
    <subcellularLocation>
        <location evidence="1">Endoplasmic reticulum membrane</location>
        <topology evidence="1">Peripheral membrane protein</topology>
    </subcellularLocation>
    <subcellularLocation>
        <location evidence="2">Preautophagosomal structure membrane</location>
        <topology evidence="2">Peripheral membrane protein</topology>
    </subcellularLocation>
</comment>
<protein>
    <recommendedName>
        <fullName evidence="4">Autophagy-related protein 2</fullName>
    </recommendedName>
</protein>
<accession>X6LCS7</accession>
<dbReference type="OrthoDB" id="547588at2759"/>
<dbReference type="GO" id="GO:0032266">
    <property type="term" value="F:phosphatidylinositol-3-phosphate binding"/>
    <property type="evidence" value="ECO:0007669"/>
    <property type="project" value="TreeGrafter"/>
</dbReference>
<reference evidence="12 13" key="1">
    <citation type="journal article" date="2013" name="Curr. Biol.">
        <title>The Genome of the Foraminiferan Reticulomyxa filosa.</title>
        <authorList>
            <person name="Glockner G."/>
            <person name="Hulsmann N."/>
            <person name="Schleicher M."/>
            <person name="Noegel A.A."/>
            <person name="Eichinger L."/>
            <person name="Gallinger C."/>
            <person name="Pawlowski J."/>
            <person name="Sierra R."/>
            <person name="Euteneuer U."/>
            <person name="Pillet L."/>
            <person name="Moustafa A."/>
            <person name="Platzer M."/>
            <person name="Groth M."/>
            <person name="Szafranski K."/>
            <person name="Schliwa M."/>
        </authorList>
    </citation>
    <scope>NUCLEOTIDE SEQUENCE [LARGE SCALE GENOMIC DNA]</scope>
</reference>
<dbReference type="GO" id="GO:0000045">
    <property type="term" value="P:autophagosome assembly"/>
    <property type="evidence" value="ECO:0007669"/>
    <property type="project" value="TreeGrafter"/>
</dbReference>
<gene>
    <name evidence="12" type="ORF">RFI_38607</name>
</gene>
<dbReference type="AlphaFoldDB" id="X6LCS7"/>
<name>X6LCS7_RETFI</name>
<comment type="caution">
    <text evidence="12">The sequence shown here is derived from an EMBL/GenBank/DDBJ whole genome shotgun (WGS) entry which is preliminary data.</text>
</comment>
<evidence type="ECO:0000256" key="3">
    <source>
        <dbReference type="ARBA" id="ARBA00009714"/>
    </source>
</evidence>
<keyword evidence="9" id="KW-0472">Membrane</keyword>
<dbReference type="GO" id="GO:0061723">
    <property type="term" value="P:glycophagy"/>
    <property type="evidence" value="ECO:0007669"/>
    <property type="project" value="TreeGrafter"/>
</dbReference>
<evidence type="ECO:0000256" key="4">
    <source>
        <dbReference type="ARBA" id="ARBA00018070"/>
    </source>
</evidence>
<evidence type="ECO:0000256" key="11">
    <source>
        <dbReference type="ARBA" id="ARBA00024615"/>
    </source>
</evidence>
<comment type="similarity">
    <text evidence="3">Belongs to the ATG2 family.</text>
</comment>
<dbReference type="GO" id="GO:0061709">
    <property type="term" value="P:reticulophagy"/>
    <property type="evidence" value="ECO:0007669"/>
    <property type="project" value="TreeGrafter"/>
</dbReference>
<proteinExistence type="inferred from homology"/>
<dbReference type="PANTHER" id="PTHR13190">
    <property type="entry name" value="AUTOPHAGY-RELATED 2, ISOFORM A"/>
    <property type="match status" value="1"/>
</dbReference>
<keyword evidence="13" id="KW-1185">Reference proteome</keyword>
<evidence type="ECO:0000313" key="13">
    <source>
        <dbReference type="Proteomes" id="UP000023152"/>
    </source>
</evidence>
<evidence type="ECO:0000313" key="12">
    <source>
        <dbReference type="EMBL" id="ETN98881.1"/>
    </source>
</evidence>
<evidence type="ECO:0000256" key="5">
    <source>
        <dbReference type="ARBA" id="ARBA00022448"/>
    </source>
</evidence>
<evidence type="ECO:0000256" key="1">
    <source>
        <dbReference type="ARBA" id="ARBA00004406"/>
    </source>
</evidence>
<keyword evidence="7" id="KW-0072">Autophagy</keyword>
<dbReference type="GO" id="GO:0034727">
    <property type="term" value="P:piecemeal microautophagy of the nucleus"/>
    <property type="evidence" value="ECO:0007669"/>
    <property type="project" value="TreeGrafter"/>
</dbReference>
<dbReference type="InterPro" id="IPR026849">
    <property type="entry name" value="ATG2"/>
</dbReference>